<evidence type="ECO:0000256" key="8">
    <source>
        <dbReference type="ARBA" id="ARBA00033344"/>
    </source>
</evidence>
<comment type="similarity">
    <text evidence="2">Belongs to the orthobunyavirus nucleocapsid protein family.</text>
</comment>
<dbReference type="GO" id="GO:0003723">
    <property type="term" value="F:RNA binding"/>
    <property type="evidence" value="ECO:0007669"/>
    <property type="project" value="UniProtKB-KW"/>
</dbReference>
<evidence type="ECO:0000313" key="9">
    <source>
        <dbReference type="EMBL" id="QLA47020.1"/>
    </source>
</evidence>
<dbReference type="EMBL" id="MK896451">
    <property type="protein sequence ID" value="QLA47020.1"/>
    <property type="molecule type" value="Viral_cRNA"/>
</dbReference>
<dbReference type="KEGG" id="vg:80553714"/>
<dbReference type="RefSeq" id="YP_010840648.1">
    <property type="nucleotide sequence ID" value="NC_078899.1"/>
</dbReference>
<evidence type="ECO:0000256" key="7">
    <source>
        <dbReference type="ARBA" id="ARBA00023274"/>
    </source>
</evidence>
<evidence type="ECO:0000256" key="2">
    <source>
        <dbReference type="ARBA" id="ARBA00006516"/>
    </source>
</evidence>
<protein>
    <recommendedName>
        <fullName evidence="3">Nucleoprotein</fullName>
    </recommendedName>
    <alternativeName>
        <fullName evidence="8">Nucleocapsid protein</fullName>
    </alternativeName>
</protein>
<evidence type="ECO:0000256" key="1">
    <source>
        <dbReference type="ARBA" id="ARBA00004328"/>
    </source>
</evidence>
<keyword evidence="7" id="KW-0687">Ribonucleoprotein</keyword>
<dbReference type="Gene3D" id="1.10.472.180">
    <property type="entry name" value="Bunyavirus nucleocapsid (N) protein, C-terminal domain"/>
    <property type="match status" value="1"/>
</dbReference>
<evidence type="ECO:0000256" key="6">
    <source>
        <dbReference type="ARBA" id="ARBA00023086"/>
    </source>
</evidence>
<accession>A0A7D9MVT8</accession>
<dbReference type="GO" id="GO:0019013">
    <property type="term" value="C:viral nucleocapsid"/>
    <property type="evidence" value="ECO:0007669"/>
    <property type="project" value="UniProtKB-KW"/>
</dbReference>
<dbReference type="GeneID" id="80553714"/>
<comment type="subcellular location">
    <subcellularLocation>
        <location evidence="1">Virion</location>
    </subcellularLocation>
</comment>
<evidence type="ECO:0000256" key="5">
    <source>
        <dbReference type="ARBA" id="ARBA00022884"/>
    </source>
</evidence>
<dbReference type="GO" id="GO:1990904">
    <property type="term" value="C:ribonucleoprotein complex"/>
    <property type="evidence" value="ECO:0007669"/>
    <property type="project" value="UniProtKB-KW"/>
</dbReference>
<proteinExistence type="inferred from homology"/>
<keyword evidence="5" id="KW-0694">RNA-binding</keyword>
<dbReference type="InterPro" id="IPR001784">
    <property type="entry name" value="Bunya_nucleocap"/>
</dbReference>
<reference evidence="9 10" key="1">
    <citation type="submission" date="2019-05" db="EMBL/GenBank/DDBJ databases">
        <title>Genomic Characterization of 104 Bunyaviruses in the Families Peribunyaviridae, Nairoviridae, and Phenuiviridae.</title>
        <authorList>
            <person name="Kapuscinski M."/>
            <person name="Bergren N."/>
            <person name="Russell B."/>
            <person name="Lee J."/>
            <person name="Borland E."/>
            <person name="King D."/>
            <person name="Burkhalter K."/>
            <person name="Stenglein M."/>
            <person name="Kading R."/>
        </authorList>
    </citation>
    <scope>NUCLEOTIDE SEQUENCE [LARGE SCALE GENOMIC DNA]</scope>
    <source>
        <strain evidence="9 10">MalP 72-4</strain>
    </source>
</reference>
<dbReference type="Gene3D" id="1.20.142.20">
    <property type="match status" value="1"/>
</dbReference>
<sequence length="290" mass="31633">MDGNNLPPIPNRGPISGATAGAGFGGATGGVGYGGNVAQPAAGGFLPPPPVPGARAQTPAVDFAYGIGDDRPASTFNPNDRYVDFTTRYADQLNADNIRSFFLHARDAKSKMANINKDTVRFTFGTLNVELVNNYRPRVAKRVVFDHELTLYRVTGYLARFLLESIRADARWSEAAVRIINPISAKLGLTWEAGADVYLSTLPGTEMFLGEFHYFPLAFLILRIKRGEIPAQMAAKALRQRVDGRLSAVWMADDVGQVEEAVKKVEQLRPVFSGISATMTAFLRHFGIRV</sequence>
<keyword evidence="4" id="KW-0946">Virion</keyword>
<keyword evidence="6" id="KW-0543">Viral nucleoprotein</keyword>
<evidence type="ECO:0000256" key="3">
    <source>
        <dbReference type="ARBA" id="ARBA00014389"/>
    </source>
</evidence>
<keyword evidence="10" id="KW-1185">Reference proteome</keyword>
<name>A0A7D9MVT8_9VIRU</name>
<dbReference type="Pfam" id="PF00952">
    <property type="entry name" value="Bunya_nucleocap"/>
    <property type="match status" value="1"/>
</dbReference>
<evidence type="ECO:0000256" key="4">
    <source>
        <dbReference type="ARBA" id="ARBA00022844"/>
    </source>
</evidence>
<dbReference type="Proteomes" id="UP001300385">
    <property type="component" value="Genome"/>
</dbReference>
<dbReference type="InterPro" id="IPR043011">
    <property type="entry name" value="Bunya_nucleocap_C"/>
</dbReference>
<evidence type="ECO:0000313" key="10">
    <source>
        <dbReference type="Proteomes" id="UP001300385"/>
    </source>
</evidence>
<organism evidence="9 10">
    <name type="scientific">Telok Forest virus</name>
    <dbReference type="NCBI Taxonomy" id="2748198"/>
    <lineage>
        <taxon>Viruses</taxon>
        <taxon>Riboviria</taxon>
        <taxon>Orthornavirae</taxon>
        <taxon>Negarnaviricota</taxon>
        <taxon>Polyploviricotina</taxon>
        <taxon>Bunyaviricetes</taxon>
        <taxon>Elliovirales</taxon>
        <taxon>Peribunyaviridae</taxon>
        <taxon>Orthobunyavirus</taxon>
        <taxon>Orthobunyavirus telokense</taxon>
    </lineage>
</organism>
<dbReference type="InterPro" id="IPR043012">
    <property type="entry name" value="Bunya_nucleocap_N"/>
</dbReference>